<evidence type="ECO:0000313" key="3">
    <source>
        <dbReference type="EMBL" id="ROR35783.1"/>
    </source>
</evidence>
<evidence type="ECO:0000256" key="1">
    <source>
        <dbReference type="SAM" id="MobiDB-lite"/>
    </source>
</evidence>
<dbReference type="EMBL" id="RJVJ01000003">
    <property type="protein sequence ID" value="ROR35783.1"/>
    <property type="molecule type" value="Genomic_DNA"/>
</dbReference>
<feature type="region of interest" description="Disordered" evidence="1">
    <location>
        <begin position="194"/>
        <end position="224"/>
    </location>
</feature>
<gene>
    <name evidence="3" type="ORF">EDD39_7446</name>
</gene>
<proteinExistence type="predicted"/>
<keyword evidence="2" id="KW-0812">Transmembrane</keyword>
<reference evidence="3 4" key="1">
    <citation type="submission" date="2018-11" db="EMBL/GenBank/DDBJ databases">
        <title>Sequencing the genomes of 1000 actinobacteria strains.</title>
        <authorList>
            <person name="Klenk H.-P."/>
        </authorList>
    </citation>
    <scope>NUCLEOTIDE SEQUENCE [LARGE SCALE GENOMIC DNA]</scope>
    <source>
        <strain evidence="3 4">DSM 44780</strain>
    </source>
</reference>
<protein>
    <submittedName>
        <fullName evidence="3">Uncharacterized protein</fullName>
    </submittedName>
</protein>
<evidence type="ECO:0000313" key="4">
    <source>
        <dbReference type="Proteomes" id="UP000267408"/>
    </source>
</evidence>
<sequence>MVVLLVLCSVVFPGVEVGTGVLMYVTQNAFVALFGFPLLLFLVFCLLVGLVPDMEVPRGWGVVAVVAVPVAAMTVAYLTCSGLNQRALHARGTVERATVTSVYSVDGGTEAPTRRALLADLSGRPIPGGGVDADGLKAGQVVTVTVDPRGKVPVLVGTPSTGARQFRIAAVAAGVEVLSLALAIGQGVARQAPTVLSTRSSRPRRPRRRRTLRAGAGRRREREG</sequence>
<feature type="compositionally biased region" description="Basic residues" evidence="1">
    <location>
        <begin position="201"/>
        <end position="217"/>
    </location>
</feature>
<feature type="transmembrane region" description="Helical" evidence="2">
    <location>
        <begin position="60"/>
        <end position="78"/>
    </location>
</feature>
<keyword evidence="2" id="KW-0472">Membrane</keyword>
<keyword evidence="2" id="KW-1133">Transmembrane helix</keyword>
<dbReference type="Proteomes" id="UP000267408">
    <property type="component" value="Unassembled WGS sequence"/>
</dbReference>
<comment type="caution">
    <text evidence="3">The sequence shown here is derived from an EMBL/GenBank/DDBJ whole genome shotgun (WGS) entry which is preliminary data.</text>
</comment>
<feature type="transmembrane region" description="Helical" evidence="2">
    <location>
        <begin position="27"/>
        <end position="48"/>
    </location>
</feature>
<organism evidence="3 4">
    <name type="scientific">Kitasatospora cineracea</name>
    <dbReference type="NCBI Taxonomy" id="88074"/>
    <lineage>
        <taxon>Bacteria</taxon>
        <taxon>Bacillati</taxon>
        <taxon>Actinomycetota</taxon>
        <taxon>Actinomycetes</taxon>
        <taxon>Kitasatosporales</taxon>
        <taxon>Streptomycetaceae</taxon>
        <taxon>Kitasatospora</taxon>
    </lineage>
</organism>
<dbReference type="AlphaFoldDB" id="A0A8G1UBY1"/>
<name>A0A8G1UBY1_9ACTN</name>
<evidence type="ECO:0000256" key="2">
    <source>
        <dbReference type="SAM" id="Phobius"/>
    </source>
</evidence>
<accession>A0A8G1UBY1</accession>